<keyword evidence="1" id="KW-0862">Zinc</keyword>
<dbReference type="STRING" id="1095629.A0A0C9X9D4"/>
<dbReference type="InterPro" id="IPR036236">
    <property type="entry name" value="Znf_C2H2_sf"/>
</dbReference>
<feature type="region of interest" description="Disordered" evidence="2">
    <location>
        <begin position="76"/>
        <end position="100"/>
    </location>
</feature>
<reference evidence="5" key="2">
    <citation type="submission" date="2015-01" db="EMBL/GenBank/DDBJ databases">
        <title>Evolutionary Origins and Diversification of the Mycorrhizal Mutualists.</title>
        <authorList>
            <consortium name="DOE Joint Genome Institute"/>
            <consortium name="Mycorrhizal Genomics Consortium"/>
            <person name="Kohler A."/>
            <person name="Kuo A."/>
            <person name="Nagy L.G."/>
            <person name="Floudas D."/>
            <person name="Copeland A."/>
            <person name="Barry K.W."/>
            <person name="Cichocki N."/>
            <person name="Veneault-Fourrey C."/>
            <person name="LaButti K."/>
            <person name="Lindquist E.A."/>
            <person name="Lipzen A."/>
            <person name="Lundell T."/>
            <person name="Morin E."/>
            <person name="Murat C."/>
            <person name="Riley R."/>
            <person name="Ohm R."/>
            <person name="Sun H."/>
            <person name="Tunlid A."/>
            <person name="Henrissat B."/>
            <person name="Grigoriev I.V."/>
            <person name="Hibbett D.S."/>
            <person name="Martin F."/>
        </authorList>
    </citation>
    <scope>NUCLEOTIDE SEQUENCE [LARGE SCALE GENOMIC DNA]</scope>
    <source>
        <strain evidence="5">LaAM-08-1</strain>
    </source>
</reference>
<evidence type="ECO:0000256" key="2">
    <source>
        <dbReference type="SAM" id="MobiDB-lite"/>
    </source>
</evidence>
<dbReference type="InterPro" id="IPR013087">
    <property type="entry name" value="Znf_C2H2_type"/>
</dbReference>
<name>A0A0C9X9D4_9AGAR</name>
<organism evidence="4 5">
    <name type="scientific">Laccaria amethystina LaAM-08-1</name>
    <dbReference type="NCBI Taxonomy" id="1095629"/>
    <lineage>
        <taxon>Eukaryota</taxon>
        <taxon>Fungi</taxon>
        <taxon>Dikarya</taxon>
        <taxon>Basidiomycota</taxon>
        <taxon>Agaricomycotina</taxon>
        <taxon>Agaricomycetes</taxon>
        <taxon>Agaricomycetidae</taxon>
        <taxon>Agaricales</taxon>
        <taxon>Agaricineae</taxon>
        <taxon>Hydnangiaceae</taxon>
        <taxon>Laccaria</taxon>
    </lineage>
</organism>
<keyword evidence="1" id="KW-0863">Zinc-finger</keyword>
<evidence type="ECO:0000256" key="1">
    <source>
        <dbReference type="PROSITE-ProRule" id="PRU00042"/>
    </source>
</evidence>
<gene>
    <name evidence="4" type="ORF">K443DRAFT_127850</name>
</gene>
<dbReference type="SUPFAM" id="SSF57667">
    <property type="entry name" value="beta-beta-alpha zinc fingers"/>
    <property type="match status" value="1"/>
</dbReference>
<dbReference type="AlphaFoldDB" id="A0A0C9X9D4"/>
<proteinExistence type="predicted"/>
<dbReference type="PROSITE" id="PS50157">
    <property type="entry name" value="ZINC_FINGER_C2H2_2"/>
    <property type="match status" value="1"/>
</dbReference>
<dbReference type="OrthoDB" id="3437960at2759"/>
<dbReference type="Gene3D" id="3.30.160.60">
    <property type="entry name" value="Classic Zinc Finger"/>
    <property type="match status" value="1"/>
</dbReference>
<dbReference type="Proteomes" id="UP000054477">
    <property type="component" value="Unassembled WGS sequence"/>
</dbReference>
<evidence type="ECO:0000313" key="5">
    <source>
        <dbReference type="Proteomes" id="UP000054477"/>
    </source>
</evidence>
<accession>A0A0C9X9D4</accession>
<dbReference type="GO" id="GO:0008270">
    <property type="term" value="F:zinc ion binding"/>
    <property type="evidence" value="ECO:0007669"/>
    <property type="project" value="UniProtKB-KW"/>
</dbReference>
<sequence>MALLAHFIVVEASLDLKQPSKGDDEYFQNDIYSVPRSQGDMLAHGRLDHDAWQEALDGGVAQDKFAPSVRPFRFSDTPCPSFPPPPSHSPSQSIGSPSDSGRVVCSPALLEFTKTRRKKPAIWKCEFTNCNQDFTTKANQKHHINSHLGIKPHRCDRCGKGFGVGFGVGHAMKRHLKTCIKNAFKASGDEVQRRGVKEKLYPMLQLSPLSTPHPLDSICFSV</sequence>
<evidence type="ECO:0000313" key="4">
    <source>
        <dbReference type="EMBL" id="KIK08855.1"/>
    </source>
</evidence>
<dbReference type="PROSITE" id="PS00028">
    <property type="entry name" value="ZINC_FINGER_C2H2_1"/>
    <property type="match status" value="1"/>
</dbReference>
<reference evidence="4 5" key="1">
    <citation type="submission" date="2014-04" db="EMBL/GenBank/DDBJ databases">
        <authorList>
            <consortium name="DOE Joint Genome Institute"/>
            <person name="Kuo A."/>
            <person name="Kohler A."/>
            <person name="Nagy L.G."/>
            <person name="Floudas D."/>
            <person name="Copeland A."/>
            <person name="Barry K.W."/>
            <person name="Cichocki N."/>
            <person name="Veneault-Fourrey C."/>
            <person name="LaButti K."/>
            <person name="Lindquist E.A."/>
            <person name="Lipzen A."/>
            <person name="Lundell T."/>
            <person name="Morin E."/>
            <person name="Murat C."/>
            <person name="Sun H."/>
            <person name="Tunlid A."/>
            <person name="Henrissat B."/>
            <person name="Grigoriev I.V."/>
            <person name="Hibbett D.S."/>
            <person name="Martin F."/>
            <person name="Nordberg H.P."/>
            <person name="Cantor M.N."/>
            <person name="Hua S.X."/>
        </authorList>
    </citation>
    <scope>NUCLEOTIDE SEQUENCE [LARGE SCALE GENOMIC DNA]</scope>
    <source>
        <strain evidence="4 5">LaAM-08-1</strain>
    </source>
</reference>
<feature type="compositionally biased region" description="Low complexity" evidence="2">
    <location>
        <begin position="89"/>
        <end position="100"/>
    </location>
</feature>
<keyword evidence="5" id="KW-1185">Reference proteome</keyword>
<keyword evidence="1" id="KW-0479">Metal-binding</keyword>
<protein>
    <recommendedName>
        <fullName evidence="3">C2H2-type domain-containing protein</fullName>
    </recommendedName>
</protein>
<dbReference type="HOGENOM" id="CLU_1214949_0_0_1"/>
<evidence type="ECO:0000259" key="3">
    <source>
        <dbReference type="PROSITE" id="PS50157"/>
    </source>
</evidence>
<dbReference type="EMBL" id="KN838540">
    <property type="protein sequence ID" value="KIK08855.1"/>
    <property type="molecule type" value="Genomic_DNA"/>
</dbReference>
<feature type="domain" description="C2H2-type" evidence="3">
    <location>
        <begin position="123"/>
        <end position="152"/>
    </location>
</feature>